<reference evidence="2 3" key="1">
    <citation type="submission" date="2016-10" db="EMBL/GenBank/DDBJ databases">
        <authorList>
            <person name="Varghese N."/>
            <person name="Submissions S."/>
        </authorList>
    </citation>
    <scope>NUCLEOTIDE SEQUENCE [LARGE SCALE GENOMIC DNA]</scope>
    <source>
        <strain evidence="2 3">DSM 2260</strain>
    </source>
</reference>
<dbReference type="Proteomes" id="UP000198717">
    <property type="component" value="Unassembled WGS sequence"/>
</dbReference>
<protein>
    <submittedName>
        <fullName evidence="1">Uncharacterized protein</fullName>
    </submittedName>
</protein>
<evidence type="ECO:0000313" key="2">
    <source>
        <dbReference type="EMBL" id="SDE99691.1"/>
    </source>
</evidence>
<keyword evidence="3" id="KW-1185">Reference proteome</keyword>
<evidence type="ECO:0000313" key="1">
    <source>
        <dbReference type="EMBL" id="GEL71654.1"/>
    </source>
</evidence>
<sequence length="74" mass="8157">MAFDSRHQGQWWPADCSGVLCAYPDAWYISVDWTPAFGTPGLAMSLGRYGQGDTDSASDWSVRMSSFGYVNPMP</sequence>
<dbReference type="EMBL" id="FNAJ01000017">
    <property type="protein sequence ID" value="SDE99691.1"/>
    <property type="molecule type" value="Genomic_DNA"/>
</dbReference>
<organism evidence="1 4">
    <name type="scientific">Myxococcus virescens</name>
    <dbReference type="NCBI Taxonomy" id="83456"/>
    <lineage>
        <taxon>Bacteria</taxon>
        <taxon>Pseudomonadati</taxon>
        <taxon>Myxococcota</taxon>
        <taxon>Myxococcia</taxon>
        <taxon>Myxococcales</taxon>
        <taxon>Cystobacterineae</taxon>
        <taxon>Myxococcaceae</taxon>
        <taxon>Myxococcus</taxon>
    </lineage>
</organism>
<dbReference type="Proteomes" id="UP000321224">
    <property type="component" value="Unassembled WGS sequence"/>
</dbReference>
<name>A0A511HE08_9BACT</name>
<dbReference type="AlphaFoldDB" id="A0A511HE08"/>
<reference evidence="1 4" key="2">
    <citation type="submission" date="2019-07" db="EMBL/GenBank/DDBJ databases">
        <title>Whole genome shotgun sequence of Myxococcus virescens NBRC 100334.</title>
        <authorList>
            <person name="Hosoyama A."/>
            <person name="Uohara A."/>
            <person name="Ohji S."/>
            <person name="Ichikawa N."/>
        </authorList>
    </citation>
    <scope>NUCLEOTIDE SEQUENCE [LARGE SCALE GENOMIC DNA]</scope>
    <source>
        <strain evidence="1 4">NBRC 100334</strain>
    </source>
</reference>
<proteinExistence type="predicted"/>
<evidence type="ECO:0000313" key="4">
    <source>
        <dbReference type="Proteomes" id="UP000321224"/>
    </source>
</evidence>
<dbReference type="RefSeq" id="WP_244172195.1">
    <property type="nucleotide sequence ID" value="NZ_BJVY01000017.1"/>
</dbReference>
<evidence type="ECO:0000313" key="3">
    <source>
        <dbReference type="Proteomes" id="UP000198717"/>
    </source>
</evidence>
<comment type="caution">
    <text evidence="1">The sequence shown here is derived from an EMBL/GenBank/DDBJ whole genome shotgun (WGS) entry which is preliminary data.</text>
</comment>
<gene>
    <name evidence="1" type="ORF">MVI01_34380</name>
    <name evidence="2" type="ORF">SAMN04488504_1175</name>
</gene>
<dbReference type="EMBL" id="BJVY01000017">
    <property type="protein sequence ID" value="GEL71654.1"/>
    <property type="molecule type" value="Genomic_DNA"/>
</dbReference>
<accession>A0A511HE08</accession>